<keyword evidence="1" id="KW-0812">Transmembrane</keyword>
<dbReference type="RefSeq" id="WP_380706034.1">
    <property type="nucleotide sequence ID" value="NZ_JBHSAP010000018.1"/>
</dbReference>
<gene>
    <name evidence="2" type="ORF">ACFOUO_15540</name>
</gene>
<evidence type="ECO:0000313" key="2">
    <source>
        <dbReference type="EMBL" id="MFC4078212.1"/>
    </source>
</evidence>
<feature type="transmembrane region" description="Helical" evidence="1">
    <location>
        <begin position="154"/>
        <end position="171"/>
    </location>
</feature>
<evidence type="ECO:0000256" key="1">
    <source>
        <dbReference type="SAM" id="Phobius"/>
    </source>
</evidence>
<feature type="transmembrane region" description="Helical" evidence="1">
    <location>
        <begin position="7"/>
        <end position="25"/>
    </location>
</feature>
<comment type="caution">
    <text evidence="2">The sequence shown here is derived from an EMBL/GenBank/DDBJ whole genome shotgun (WGS) entry which is preliminary data.</text>
</comment>
<name>A0ABV8JGW4_9BACL</name>
<accession>A0ABV8JGW4</accession>
<reference evidence="3" key="1">
    <citation type="journal article" date="2019" name="Int. J. Syst. Evol. Microbiol.">
        <title>The Global Catalogue of Microorganisms (GCM) 10K type strain sequencing project: providing services to taxonomists for standard genome sequencing and annotation.</title>
        <authorList>
            <consortium name="The Broad Institute Genomics Platform"/>
            <consortium name="The Broad Institute Genome Sequencing Center for Infectious Disease"/>
            <person name="Wu L."/>
            <person name="Ma J."/>
        </authorList>
    </citation>
    <scope>NUCLEOTIDE SEQUENCE [LARGE SCALE GENOMIC DNA]</scope>
    <source>
        <strain evidence="3">IBRC-M 10813</strain>
    </source>
</reference>
<organism evidence="2 3">
    <name type="scientific">Salinithrix halophila</name>
    <dbReference type="NCBI Taxonomy" id="1485204"/>
    <lineage>
        <taxon>Bacteria</taxon>
        <taxon>Bacillati</taxon>
        <taxon>Bacillota</taxon>
        <taxon>Bacilli</taxon>
        <taxon>Bacillales</taxon>
        <taxon>Thermoactinomycetaceae</taxon>
        <taxon>Salinithrix</taxon>
    </lineage>
</organism>
<dbReference type="EMBL" id="JBHSAP010000018">
    <property type="protein sequence ID" value="MFC4078212.1"/>
    <property type="molecule type" value="Genomic_DNA"/>
</dbReference>
<keyword evidence="1" id="KW-0472">Membrane</keyword>
<proteinExistence type="predicted"/>
<protein>
    <recommendedName>
        <fullName evidence="4">Restriction endonuclease</fullName>
    </recommendedName>
</protein>
<keyword evidence="3" id="KW-1185">Reference proteome</keyword>
<dbReference type="Proteomes" id="UP001595843">
    <property type="component" value="Unassembled WGS sequence"/>
</dbReference>
<keyword evidence="1" id="KW-1133">Transmembrane helix</keyword>
<evidence type="ECO:0008006" key="4">
    <source>
        <dbReference type="Google" id="ProtNLM"/>
    </source>
</evidence>
<sequence>MLRDGDVIVLFLLLVLVVYLFIRWWKQADLNPVLTVSSQPVRGEVPSILEADGYQVVAAKQRLPVAVHVGDQSYDSRLYVDYVATRGGQTYLVIQAKAKKPLRFSGATLRDQFLAHALAFRAAGILYMDAAHGTYKTISFDVTGVRFTPARKRLASHLFTLVLGALIALLIR</sequence>
<evidence type="ECO:0000313" key="3">
    <source>
        <dbReference type="Proteomes" id="UP001595843"/>
    </source>
</evidence>